<evidence type="ECO:0000313" key="2">
    <source>
        <dbReference type="EMBL" id="MBO8451115.1"/>
    </source>
</evidence>
<evidence type="ECO:0000259" key="1">
    <source>
        <dbReference type="PROSITE" id="PS50943"/>
    </source>
</evidence>
<proteinExistence type="predicted"/>
<feature type="domain" description="HTH cro/C1-type" evidence="1">
    <location>
        <begin position="9"/>
        <end position="64"/>
    </location>
</feature>
<dbReference type="Proteomes" id="UP000823616">
    <property type="component" value="Unassembled WGS sequence"/>
</dbReference>
<name>A0A9D9EQZ3_9SPIR</name>
<dbReference type="EMBL" id="JADIMS010000156">
    <property type="protein sequence ID" value="MBO8451115.1"/>
    <property type="molecule type" value="Genomic_DNA"/>
</dbReference>
<evidence type="ECO:0000313" key="3">
    <source>
        <dbReference type="Proteomes" id="UP000823616"/>
    </source>
</evidence>
<dbReference type="SMART" id="SM00530">
    <property type="entry name" value="HTH_XRE"/>
    <property type="match status" value="1"/>
</dbReference>
<dbReference type="CDD" id="cd00093">
    <property type="entry name" value="HTH_XRE"/>
    <property type="match status" value="1"/>
</dbReference>
<dbReference type="PROSITE" id="PS50943">
    <property type="entry name" value="HTH_CROC1"/>
    <property type="match status" value="1"/>
</dbReference>
<organism evidence="2 3">
    <name type="scientific">Candidatus Avitreponema avistercoris</name>
    <dbReference type="NCBI Taxonomy" id="2840705"/>
    <lineage>
        <taxon>Bacteria</taxon>
        <taxon>Pseudomonadati</taxon>
        <taxon>Spirochaetota</taxon>
        <taxon>Spirochaetia</taxon>
        <taxon>Spirochaetales</taxon>
        <taxon>Candidatus Avitreponema</taxon>
    </lineage>
</organism>
<dbReference type="InterPro" id="IPR010744">
    <property type="entry name" value="Phage_CI_N"/>
</dbReference>
<dbReference type="InterPro" id="IPR010982">
    <property type="entry name" value="Lambda_DNA-bd_dom_sf"/>
</dbReference>
<reference evidence="2" key="2">
    <citation type="journal article" date="2021" name="PeerJ">
        <title>Extensive microbial diversity within the chicken gut microbiome revealed by metagenomics and culture.</title>
        <authorList>
            <person name="Gilroy R."/>
            <person name="Ravi A."/>
            <person name="Getino M."/>
            <person name="Pursley I."/>
            <person name="Horton D.L."/>
            <person name="Alikhan N.F."/>
            <person name="Baker D."/>
            <person name="Gharbi K."/>
            <person name="Hall N."/>
            <person name="Watson M."/>
            <person name="Adriaenssens E.M."/>
            <person name="Foster-Nyarko E."/>
            <person name="Jarju S."/>
            <person name="Secka A."/>
            <person name="Antonio M."/>
            <person name="Oren A."/>
            <person name="Chaudhuri R.R."/>
            <person name="La Ragione R."/>
            <person name="Hildebrand F."/>
            <person name="Pallen M.J."/>
        </authorList>
    </citation>
    <scope>NUCLEOTIDE SEQUENCE</scope>
    <source>
        <strain evidence="2">B3-4054</strain>
    </source>
</reference>
<dbReference type="Pfam" id="PF07022">
    <property type="entry name" value="Phage_CI_repr"/>
    <property type="match status" value="1"/>
</dbReference>
<dbReference type="GO" id="GO:0045892">
    <property type="term" value="P:negative regulation of DNA-templated transcription"/>
    <property type="evidence" value="ECO:0007669"/>
    <property type="project" value="InterPro"/>
</dbReference>
<protein>
    <submittedName>
        <fullName evidence="2">Helix-turn-helix transcriptional regulator</fullName>
    </submittedName>
</protein>
<dbReference type="GO" id="GO:0003677">
    <property type="term" value="F:DNA binding"/>
    <property type="evidence" value="ECO:0007669"/>
    <property type="project" value="InterPro"/>
</dbReference>
<reference evidence="2" key="1">
    <citation type="submission" date="2020-10" db="EMBL/GenBank/DDBJ databases">
        <authorList>
            <person name="Gilroy R."/>
        </authorList>
    </citation>
    <scope>NUCLEOTIDE SEQUENCE</scope>
    <source>
        <strain evidence="2">B3-4054</strain>
    </source>
</reference>
<sequence length="115" mass="12676">MGKTFRENLREELDYQDLTVKELSARTGIPKATLDCYLGARQTMPTADVAVKIAAELGVSVEYLVTGSDRRADSAGKKYKQILEDLKRLPPERLETVSIIVAALTPDGPKPARPF</sequence>
<dbReference type="InterPro" id="IPR001387">
    <property type="entry name" value="Cro/C1-type_HTH"/>
</dbReference>
<dbReference type="AlphaFoldDB" id="A0A9D9EQZ3"/>
<dbReference type="SUPFAM" id="SSF47413">
    <property type="entry name" value="lambda repressor-like DNA-binding domains"/>
    <property type="match status" value="1"/>
</dbReference>
<dbReference type="Gene3D" id="1.10.260.40">
    <property type="entry name" value="lambda repressor-like DNA-binding domains"/>
    <property type="match status" value="1"/>
</dbReference>
<gene>
    <name evidence="2" type="ORF">IAA96_08435</name>
</gene>
<comment type="caution">
    <text evidence="2">The sequence shown here is derived from an EMBL/GenBank/DDBJ whole genome shotgun (WGS) entry which is preliminary data.</text>
</comment>
<accession>A0A9D9EQZ3</accession>